<protein>
    <submittedName>
        <fullName evidence="2">Uncharacterized protein</fullName>
    </submittedName>
</protein>
<keyword evidence="3" id="KW-1185">Reference proteome</keyword>
<feature type="compositionally biased region" description="Basic residues" evidence="1">
    <location>
        <begin position="1"/>
        <end position="14"/>
    </location>
</feature>
<proteinExistence type="predicted"/>
<reference evidence="2" key="1">
    <citation type="submission" date="2018-11" db="EMBL/GenBank/DDBJ databases">
        <authorList>
            <person name="Grassa J C."/>
        </authorList>
    </citation>
    <scope>NUCLEOTIDE SEQUENCE [LARGE SCALE GENOMIC DNA]</scope>
</reference>
<reference evidence="2" key="2">
    <citation type="submission" date="2021-03" db="UniProtKB">
        <authorList>
            <consortium name="EnsemblPlants"/>
        </authorList>
    </citation>
    <scope>IDENTIFICATION</scope>
</reference>
<accession>A0A803QH82</accession>
<name>A0A803QH82_CANSA</name>
<evidence type="ECO:0000313" key="3">
    <source>
        <dbReference type="Proteomes" id="UP000596661"/>
    </source>
</evidence>
<dbReference type="AlphaFoldDB" id="A0A803QH82"/>
<feature type="region of interest" description="Disordered" evidence="1">
    <location>
        <begin position="1"/>
        <end position="32"/>
    </location>
</feature>
<evidence type="ECO:0000256" key="1">
    <source>
        <dbReference type="SAM" id="MobiDB-lite"/>
    </source>
</evidence>
<dbReference type="EnsemblPlants" id="evm.model.09.742">
    <property type="protein sequence ID" value="cds.evm.model.09.742"/>
    <property type="gene ID" value="evm.TU.09.742"/>
</dbReference>
<feature type="compositionally biased region" description="Basic and acidic residues" evidence="1">
    <location>
        <begin position="15"/>
        <end position="29"/>
    </location>
</feature>
<dbReference type="Gramene" id="evm.model.09.742">
    <property type="protein sequence ID" value="cds.evm.model.09.742"/>
    <property type="gene ID" value="evm.TU.09.742"/>
</dbReference>
<dbReference type="Proteomes" id="UP000596661">
    <property type="component" value="Chromosome 9"/>
</dbReference>
<evidence type="ECO:0000313" key="2">
    <source>
        <dbReference type="EnsemblPlants" id="cds.evm.model.09.742"/>
    </source>
</evidence>
<dbReference type="EMBL" id="UZAU01000733">
    <property type="status" value="NOT_ANNOTATED_CDS"/>
    <property type="molecule type" value="Genomic_DNA"/>
</dbReference>
<organism evidence="2 3">
    <name type="scientific">Cannabis sativa</name>
    <name type="common">Hemp</name>
    <name type="synonym">Marijuana</name>
    <dbReference type="NCBI Taxonomy" id="3483"/>
    <lineage>
        <taxon>Eukaryota</taxon>
        <taxon>Viridiplantae</taxon>
        <taxon>Streptophyta</taxon>
        <taxon>Embryophyta</taxon>
        <taxon>Tracheophyta</taxon>
        <taxon>Spermatophyta</taxon>
        <taxon>Magnoliopsida</taxon>
        <taxon>eudicotyledons</taxon>
        <taxon>Gunneridae</taxon>
        <taxon>Pentapetalae</taxon>
        <taxon>rosids</taxon>
        <taxon>fabids</taxon>
        <taxon>Rosales</taxon>
        <taxon>Cannabaceae</taxon>
        <taxon>Cannabis</taxon>
    </lineage>
</organism>
<sequence>MRGGRQRKPVKRKEARAEKEEGRPSDRLLDSGQSQLHGKVIGHWYPHARALHRLLKHNYSNTVRRKRCWDQVKRVGPDTIPTTNSRRVVRCFGQPGLRAHEPRSRTLQSVRVTLQSAEPDPASAEFSRRLFLLRARIGAFAASWATACSLSWLPTHKTQTL</sequence>